<evidence type="ECO:0000313" key="3">
    <source>
        <dbReference type="Proteomes" id="UP001175271"/>
    </source>
</evidence>
<organism evidence="2 3">
    <name type="scientific">Steinernema hermaphroditum</name>
    <dbReference type="NCBI Taxonomy" id="289476"/>
    <lineage>
        <taxon>Eukaryota</taxon>
        <taxon>Metazoa</taxon>
        <taxon>Ecdysozoa</taxon>
        <taxon>Nematoda</taxon>
        <taxon>Chromadorea</taxon>
        <taxon>Rhabditida</taxon>
        <taxon>Tylenchina</taxon>
        <taxon>Panagrolaimomorpha</taxon>
        <taxon>Strongyloidoidea</taxon>
        <taxon>Steinernematidae</taxon>
        <taxon>Steinernema</taxon>
    </lineage>
</organism>
<comment type="caution">
    <text evidence="2">The sequence shown here is derived from an EMBL/GenBank/DDBJ whole genome shotgun (WGS) entry which is preliminary data.</text>
</comment>
<dbReference type="Pfam" id="PF00646">
    <property type="entry name" value="F-box"/>
    <property type="match status" value="1"/>
</dbReference>
<dbReference type="SUPFAM" id="SSF81383">
    <property type="entry name" value="F-box domain"/>
    <property type="match status" value="1"/>
</dbReference>
<reference evidence="2" key="1">
    <citation type="submission" date="2023-06" db="EMBL/GenBank/DDBJ databases">
        <title>Genomic analysis of the entomopathogenic nematode Steinernema hermaphroditum.</title>
        <authorList>
            <person name="Schwarz E.M."/>
            <person name="Heppert J.K."/>
            <person name="Baniya A."/>
            <person name="Schwartz H.T."/>
            <person name="Tan C.-H."/>
            <person name="Antoshechkin I."/>
            <person name="Sternberg P.W."/>
            <person name="Goodrich-Blair H."/>
            <person name="Dillman A.R."/>
        </authorList>
    </citation>
    <scope>NUCLEOTIDE SEQUENCE</scope>
    <source>
        <strain evidence="2">PS9179</strain>
        <tissue evidence="2">Whole animal</tissue>
    </source>
</reference>
<accession>A0AA39HTZ7</accession>
<dbReference type="EMBL" id="JAUCMV010000003">
    <property type="protein sequence ID" value="KAK0411450.1"/>
    <property type="molecule type" value="Genomic_DNA"/>
</dbReference>
<feature type="domain" description="F-box" evidence="1">
    <location>
        <begin position="9"/>
        <end position="41"/>
    </location>
</feature>
<dbReference type="AlphaFoldDB" id="A0AA39HTZ7"/>
<evidence type="ECO:0000313" key="2">
    <source>
        <dbReference type="EMBL" id="KAK0411450.1"/>
    </source>
</evidence>
<protein>
    <recommendedName>
        <fullName evidence="1">F-box domain-containing protein</fullName>
    </recommendedName>
</protein>
<proteinExistence type="predicted"/>
<dbReference type="Gene3D" id="1.20.1280.50">
    <property type="match status" value="1"/>
</dbReference>
<dbReference type="InterPro" id="IPR001810">
    <property type="entry name" value="F-box_dom"/>
</dbReference>
<keyword evidence="3" id="KW-1185">Reference proteome</keyword>
<dbReference type="Proteomes" id="UP001175271">
    <property type="component" value="Unassembled WGS sequence"/>
</dbReference>
<sequence>MTEAWSDGIPFFLLERVVGLLSFDDALRARLVCRSWRDAVATTIRPFLVDLEIFLDHNDEGCPSPPSPAHVFYCRVNVDYLFAKESGFVGNYLRCQWPPFVRVRGIDIELSVDSWLGPDAFLELLEWLEHLARGRHFDALYSVVVSSMNASEISSADFARFLAIFRHVNVFNLHDVSGLHSECVLPFVMKLMRSERCERIDFIGCFGLDHDEDALFNPLQAVEDVPQRRLSLDFSDSPTTAVTIQDVVDFVEKWMNSRTPLVFEMIRLHVHATEQRIDLSHFCRLHCGLCRWTSDPEAQGHVHSFGHRLVASLLLNVDHDVSSVRISCFLKACSKPVVFAHDGRGLFKVRFYRNLRSDALQISSTGRVALHVRTVSRHDALLSSVDRKRLFINDDEVEVRVSWEQVPSKIPFNRTAIISVEFEWIELCPGLEHLFRWDWFASRSYHMSSLPHRRDWKSFLLEVQPSIEMESLKI</sequence>
<dbReference type="InterPro" id="IPR036047">
    <property type="entry name" value="F-box-like_dom_sf"/>
</dbReference>
<gene>
    <name evidence="2" type="ORF">QR680_005658</name>
</gene>
<evidence type="ECO:0000259" key="1">
    <source>
        <dbReference type="Pfam" id="PF00646"/>
    </source>
</evidence>
<name>A0AA39HTZ7_9BILA</name>